<dbReference type="SUPFAM" id="SSF52540">
    <property type="entry name" value="P-loop containing nucleoside triphosphate hydrolases"/>
    <property type="match status" value="1"/>
</dbReference>
<dbReference type="AlphaFoldDB" id="A0A6P1GHL5"/>
<evidence type="ECO:0000256" key="1">
    <source>
        <dbReference type="ARBA" id="ARBA00004651"/>
    </source>
</evidence>
<dbReference type="EMBL" id="CP047218">
    <property type="protein sequence ID" value="QHD67939.1"/>
    <property type="molecule type" value="Genomic_DNA"/>
</dbReference>
<feature type="domain" description="ABC transporter" evidence="10">
    <location>
        <begin position="482"/>
        <end position="715"/>
    </location>
</feature>
<organism evidence="13 14">
    <name type="scientific">Sphingobium yanoikuyae</name>
    <name type="common">Sphingomonas yanoikuyae</name>
    <dbReference type="NCBI Taxonomy" id="13690"/>
    <lineage>
        <taxon>Bacteria</taxon>
        <taxon>Pseudomonadati</taxon>
        <taxon>Pseudomonadota</taxon>
        <taxon>Alphaproteobacteria</taxon>
        <taxon>Sphingomonadales</taxon>
        <taxon>Sphingomonadaceae</taxon>
        <taxon>Sphingobium</taxon>
    </lineage>
</organism>
<evidence type="ECO:0000256" key="5">
    <source>
        <dbReference type="ARBA" id="ARBA00022741"/>
    </source>
</evidence>
<evidence type="ECO:0000256" key="3">
    <source>
        <dbReference type="ARBA" id="ARBA00022475"/>
    </source>
</evidence>
<dbReference type="GO" id="GO:0006508">
    <property type="term" value="P:proteolysis"/>
    <property type="evidence" value="ECO:0007669"/>
    <property type="project" value="InterPro"/>
</dbReference>
<evidence type="ECO:0000256" key="9">
    <source>
        <dbReference type="SAM" id="Phobius"/>
    </source>
</evidence>
<evidence type="ECO:0000259" key="10">
    <source>
        <dbReference type="PROSITE" id="PS50893"/>
    </source>
</evidence>
<dbReference type="InterPro" id="IPR027417">
    <property type="entry name" value="P-loop_NTPase"/>
</dbReference>
<keyword evidence="5" id="KW-0547">Nucleotide-binding</keyword>
<dbReference type="GO" id="GO:0034040">
    <property type="term" value="F:ATPase-coupled lipid transmembrane transporter activity"/>
    <property type="evidence" value="ECO:0007669"/>
    <property type="project" value="TreeGrafter"/>
</dbReference>
<dbReference type="GO" id="GO:0005886">
    <property type="term" value="C:plasma membrane"/>
    <property type="evidence" value="ECO:0007669"/>
    <property type="project" value="UniProtKB-SubCell"/>
</dbReference>
<dbReference type="InterPro" id="IPR039421">
    <property type="entry name" value="Type_1_exporter"/>
</dbReference>
<feature type="transmembrane region" description="Helical" evidence="9">
    <location>
        <begin position="171"/>
        <end position="193"/>
    </location>
</feature>
<dbReference type="Gene3D" id="3.90.70.10">
    <property type="entry name" value="Cysteine proteinases"/>
    <property type="match status" value="1"/>
</dbReference>
<dbReference type="InterPro" id="IPR011527">
    <property type="entry name" value="ABC1_TM_dom"/>
</dbReference>
<keyword evidence="7 9" id="KW-1133">Transmembrane helix</keyword>
<keyword evidence="6 13" id="KW-0067">ATP-binding</keyword>
<evidence type="ECO:0000256" key="7">
    <source>
        <dbReference type="ARBA" id="ARBA00022989"/>
    </source>
</evidence>
<dbReference type="Gene3D" id="3.40.50.300">
    <property type="entry name" value="P-loop containing nucleotide triphosphate hydrolases"/>
    <property type="match status" value="1"/>
</dbReference>
<dbReference type="Proteomes" id="UP000464086">
    <property type="component" value="Chromosome"/>
</dbReference>
<feature type="domain" description="ABC transmembrane type-1" evidence="11">
    <location>
        <begin position="169"/>
        <end position="444"/>
    </location>
</feature>
<dbReference type="GO" id="GO:0140359">
    <property type="term" value="F:ABC-type transporter activity"/>
    <property type="evidence" value="ECO:0007669"/>
    <property type="project" value="InterPro"/>
</dbReference>
<dbReference type="SUPFAM" id="SSF90123">
    <property type="entry name" value="ABC transporter transmembrane region"/>
    <property type="match status" value="1"/>
</dbReference>
<sequence>MFRSSASPQPPVILHAEVTECGLACLAMMASYYGHQMDMTALRRLHSVSLRGLNLLSLIRIASDLKLDSRPLRVELDQLQEIRLPAIIHWDSKHFVVLCRVERGKNRRYIINDPAVGRSIVSESDFSRHFTGIVIEITPSPEFTRKKDIERVRFWEIIRLADVFTSPSIQVLLLSVFFQLFILSVPVIFSIIIDSVIPSGVMKTFLYLSAAICSLILISSALFFLRAKIISDLTHVVSLEMSTKVVRHMFSLPLSWFEKRYAGDIISRFSSANSIADILMRTSVTFVVDGLTAFLCLIALLVLSIKAFVFIATMLAVYIAIQIFLYVKIHRATQEGIIAQALDQSMILETIRGFSPIKAHGNEIGRYRKWRSLKIATVNRGITLGHLNVFRQTFSRTFADLIGAICVLGIAYEAILGQRSIGVLFVTLSYQQIFFQSMIRFTDVCFDLKLVDLHLERLSDILLSEPEISQEAVEHTRYEGNIRLQDIHYAYGAGEGEVLRGATMEIKKGETVAIIGASGAGKTTLLKIMAGLLPPTSGEIWTDGSSLSPRSLSAWRASVSYVAQDDVLYTGTIAENIAFFDEQIDMERVRNAAKAAIIHELIMTMPMRYESFVGDMGAALSGGQKARVILARSLYRNPSVLFIDEGTAHLDQETEKLVNESIERLGITRVIVAHRPSTIISAQRIFRLEKGLLSEISIEDFLYAEVDHEQNSNIDSKK</sequence>
<evidence type="ECO:0000256" key="4">
    <source>
        <dbReference type="ARBA" id="ARBA00022692"/>
    </source>
</evidence>
<reference evidence="13 14" key="1">
    <citation type="submission" date="2019-12" db="EMBL/GenBank/DDBJ databases">
        <title>Functional and genomic insights into the Sphingobium yanoikuyae YC-JY1, a bacterium efficiently degrading bisphenol A.</title>
        <authorList>
            <person name="Jia Y."/>
            <person name="Li X."/>
            <person name="Wang J."/>
            <person name="Eltoukhy A."/>
            <person name="Lamraoui I."/>
            <person name="Yan Y."/>
        </authorList>
    </citation>
    <scope>NUCLEOTIDE SEQUENCE [LARGE SCALE GENOMIC DNA]</scope>
    <source>
        <strain evidence="13 14">YC-JY1</strain>
    </source>
</reference>
<dbReference type="PANTHER" id="PTHR24221">
    <property type="entry name" value="ATP-BINDING CASSETTE SUB-FAMILY B"/>
    <property type="match status" value="1"/>
</dbReference>
<evidence type="ECO:0000313" key="14">
    <source>
        <dbReference type="Proteomes" id="UP000464086"/>
    </source>
</evidence>
<keyword evidence="2" id="KW-0813">Transport</keyword>
<dbReference type="SMART" id="SM00382">
    <property type="entry name" value="AAA"/>
    <property type="match status" value="1"/>
</dbReference>
<dbReference type="PANTHER" id="PTHR24221:SF606">
    <property type="entry name" value="COLICIN V SECRETION-PROCESSING ATP-BINDING PROTEIN"/>
    <property type="match status" value="1"/>
</dbReference>
<protein>
    <submittedName>
        <fullName evidence="13">ATP-binding cassette domain-containing protein</fullName>
    </submittedName>
</protein>
<dbReference type="InterPro" id="IPR036640">
    <property type="entry name" value="ABC1_TM_sf"/>
</dbReference>
<evidence type="ECO:0000259" key="12">
    <source>
        <dbReference type="PROSITE" id="PS50990"/>
    </source>
</evidence>
<dbReference type="CDD" id="cd18567">
    <property type="entry name" value="ABC_6TM_CvaB_RaxB_like"/>
    <property type="match status" value="1"/>
</dbReference>
<feature type="transmembrane region" description="Helical" evidence="9">
    <location>
        <begin position="12"/>
        <end position="34"/>
    </location>
</feature>
<accession>A0A6P1GHL5</accession>
<dbReference type="GO" id="GO:0016887">
    <property type="term" value="F:ATP hydrolysis activity"/>
    <property type="evidence" value="ECO:0007669"/>
    <property type="project" value="InterPro"/>
</dbReference>
<dbReference type="InterPro" id="IPR017871">
    <property type="entry name" value="ABC_transporter-like_CS"/>
</dbReference>
<dbReference type="InterPro" id="IPR003593">
    <property type="entry name" value="AAA+_ATPase"/>
</dbReference>
<evidence type="ECO:0000256" key="8">
    <source>
        <dbReference type="ARBA" id="ARBA00023136"/>
    </source>
</evidence>
<dbReference type="PROSITE" id="PS50893">
    <property type="entry name" value="ABC_TRANSPORTER_2"/>
    <property type="match status" value="1"/>
</dbReference>
<dbReference type="GO" id="GO:0008233">
    <property type="term" value="F:peptidase activity"/>
    <property type="evidence" value="ECO:0007669"/>
    <property type="project" value="InterPro"/>
</dbReference>
<feature type="transmembrane region" description="Helical" evidence="9">
    <location>
        <begin position="205"/>
        <end position="225"/>
    </location>
</feature>
<dbReference type="Pfam" id="PF03412">
    <property type="entry name" value="Peptidase_C39"/>
    <property type="match status" value="1"/>
</dbReference>
<dbReference type="PROSITE" id="PS00211">
    <property type="entry name" value="ABC_TRANSPORTER_1"/>
    <property type="match status" value="1"/>
</dbReference>
<gene>
    <name evidence="13" type="ORF">GS397_13435</name>
</gene>
<feature type="transmembrane region" description="Helical" evidence="9">
    <location>
        <begin position="307"/>
        <end position="327"/>
    </location>
</feature>
<feature type="domain" description="Peptidase C39" evidence="12">
    <location>
        <begin position="15"/>
        <end position="137"/>
    </location>
</feature>
<dbReference type="GO" id="GO:0005524">
    <property type="term" value="F:ATP binding"/>
    <property type="evidence" value="ECO:0007669"/>
    <property type="project" value="UniProtKB-KW"/>
</dbReference>
<dbReference type="PROSITE" id="PS50990">
    <property type="entry name" value="PEPTIDASE_C39"/>
    <property type="match status" value="1"/>
</dbReference>
<proteinExistence type="predicted"/>
<dbReference type="Pfam" id="PF00664">
    <property type="entry name" value="ABC_membrane"/>
    <property type="match status" value="1"/>
</dbReference>
<dbReference type="FunFam" id="3.40.50.300:FF:000299">
    <property type="entry name" value="ABC transporter ATP-binding protein/permease"/>
    <property type="match status" value="1"/>
</dbReference>
<dbReference type="RefSeq" id="WP_159366747.1">
    <property type="nucleotide sequence ID" value="NZ_CP047218.1"/>
</dbReference>
<evidence type="ECO:0000313" key="13">
    <source>
        <dbReference type="EMBL" id="QHD67939.1"/>
    </source>
</evidence>
<name>A0A6P1GHL5_SPHYA</name>
<evidence type="ECO:0000256" key="6">
    <source>
        <dbReference type="ARBA" id="ARBA00022840"/>
    </source>
</evidence>
<comment type="subcellular location">
    <subcellularLocation>
        <location evidence="1">Cell membrane</location>
        <topology evidence="1">Multi-pass membrane protein</topology>
    </subcellularLocation>
</comment>
<keyword evidence="3" id="KW-1003">Cell membrane</keyword>
<keyword evidence="4 9" id="KW-0812">Transmembrane</keyword>
<dbReference type="InterPro" id="IPR005074">
    <property type="entry name" value="Peptidase_C39"/>
</dbReference>
<evidence type="ECO:0000259" key="11">
    <source>
        <dbReference type="PROSITE" id="PS50929"/>
    </source>
</evidence>
<feature type="transmembrane region" description="Helical" evidence="9">
    <location>
        <begin position="278"/>
        <end position="301"/>
    </location>
</feature>
<dbReference type="Gene3D" id="1.20.1560.10">
    <property type="entry name" value="ABC transporter type 1, transmembrane domain"/>
    <property type="match status" value="1"/>
</dbReference>
<dbReference type="InterPro" id="IPR003439">
    <property type="entry name" value="ABC_transporter-like_ATP-bd"/>
</dbReference>
<keyword evidence="8 9" id="KW-0472">Membrane</keyword>
<dbReference type="PROSITE" id="PS50929">
    <property type="entry name" value="ABC_TM1F"/>
    <property type="match status" value="1"/>
</dbReference>
<dbReference type="Pfam" id="PF00005">
    <property type="entry name" value="ABC_tran"/>
    <property type="match status" value="1"/>
</dbReference>
<evidence type="ECO:0000256" key="2">
    <source>
        <dbReference type="ARBA" id="ARBA00022448"/>
    </source>
</evidence>